<dbReference type="AlphaFoldDB" id="A0A9D4HDI1"/>
<gene>
    <name evidence="2" type="ORF">DPMN_104639</name>
</gene>
<comment type="caution">
    <text evidence="2">The sequence shown here is derived from an EMBL/GenBank/DDBJ whole genome shotgun (WGS) entry which is preliminary data.</text>
</comment>
<evidence type="ECO:0000313" key="3">
    <source>
        <dbReference type="Proteomes" id="UP000828390"/>
    </source>
</evidence>
<dbReference type="EMBL" id="JAIWYP010000004">
    <property type="protein sequence ID" value="KAH3831374.1"/>
    <property type="molecule type" value="Genomic_DNA"/>
</dbReference>
<accession>A0A9D4HDI1</accession>
<sequence length="358" mass="39742">MSDNRSPDLSFENEADGLLVESSASLLDVSLRLHDYGRFTPVPAIIRHQCEQVQPELISVVTQTDDTRVPRSISTQTSTETSTVGIQVDRPSFTFEDIRDDDDKVLFYTGIPTAGTFECLFDEIFLIRSVKIYNRNVGRDILRDVELYVGLSEAGFQSREGFHPGDIGVLYTFELATPVYEQWVRITRSTPNDVLTLCEDEKECVPYSAANGTRYSVCQGYVHIGTAIDVSAKVLSNLLCASSCSKTENCISAHYNKDTLICSLFDSLKNDLKFSHRRRNGQTRSAAGACASRPRRESPAEDLLTFAVDSANPAESVTLEPDVLHTVGIAVFSKMQRACHPLFIVGSSLTRTCQRSRL</sequence>
<evidence type="ECO:0000259" key="1">
    <source>
        <dbReference type="Pfam" id="PF00024"/>
    </source>
</evidence>
<reference evidence="2" key="1">
    <citation type="journal article" date="2019" name="bioRxiv">
        <title>The Genome of the Zebra Mussel, Dreissena polymorpha: A Resource for Invasive Species Research.</title>
        <authorList>
            <person name="McCartney M.A."/>
            <person name="Auch B."/>
            <person name="Kono T."/>
            <person name="Mallez S."/>
            <person name="Zhang Y."/>
            <person name="Obille A."/>
            <person name="Becker A."/>
            <person name="Abrahante J.E."/>
            <person name="Garbe J."/>
            <person name="Badalamenti J.P."/>
            <person name="Herman A."/>
            <person name="Mangelson H."/>
            <person name="Liachko I."/>
            <person name="Sullivan S."/>
            <person name="Sone E.D."/>
            <person name="Koren S."/>
            <person name="Silverstein K.A.T."/>
            <person name="Beckman K.B."/>
            <person name="Gohl D.M."/>
        </authorList>
    </citation>
    <scope>NUCLEOTIDE SEQUENCE</scope>
    <source>
        <strain evidence="2">Duluth1</strain>
        <tissue evidence="2">Whole animal</tissue>
    </source>
</reference>
<dbReference type="Proteomes" id="UP000828390">
    <property type="component" value="Unassembled WGS sequence"/>
</dbReference>
<reference evidence="2" key="2">
    <citation type="submission" date="2020-11" db="EMBL/GenBank/DDBJ databases">
        <authorList>
            <person name="McCartney M.A."/>
            <person name="Auch B."/>
            <person name="Kono T."/>
            <person name="Mallez S."/>
            <person name="Becker A."/>
            <person name="Gohl D.M."/>
            <person name="Silverstein K.A.T."/>
            <person name="Koren S."/>
            <person name="Bechman K.B."/>
            <person name="Herman A."/>
            <person name="Abrahante J.E."/>
            <person name="Garbe J."/>
        </authorList>
    </citation>
    <scope>NUCLEOTIDE SEQUENCE</scope>
    <source>
        <strain evidence="2">Duluth1</strain>
        <tissue evidence="2">Whole animal</tissue>
    </source>
</reference>
<dbReference type="InterPro" id="IPR003609">
    <property type="entry name" value="Pan_app"/>
</dbReference>
<feature type="domain" description="Apple" evidence="1">
    <location>
        <begin position="218"/>
        <end position="276"/>
    </location>
</feature>
<organism evidence="2 3">
    <name type="scientific">Dreissena polymorpha</name>
    <name type="common">Zebra mussel</name>
    <name type="synonym">Mytilus polymorpha</name>
    <dbReference type="NCBI Taxonomy" id="45954"/>
    <lineage>
        <taxon>Eukaryota</taxon>
        <taxon>Metazoa</taxon>
        <taxon>Spiralia</taxon>
        <taxon>Lophotrochozoa</taxon>
        <taxon>Mollusca</taxon>
        <taxon>Bivalvia</taxon>
        <taxon>Autobranchia</taxon>
        <taxon>Heteroconchia</taxon>
        <taxon>Euheterodonta</taxon>
        <taxon>Imparidentia</taxon>
        <taxon>Neoheterodontei</taxon>
        <taxon>Myida</taxon>
        <taxon>Dreissenoidea</taxon>
        <taxon>Dreissenidae</taxon>
        <taxon>Dreissena</taxon>
    </lineage>
</organism>
<name>A0A9D4HDI1_DREPO</name>
<proteinExistence type="predicted"/>
<dbReference type="Gene3D" id="2.60.120.260">
    <property type="entry name" value="Galactose-binding domain-like"/>
    <property type="match status" value="1"/>
</dbReference>
<protein>
    <recommendedName>
        <fullName evidence="1">Apple domain-containing protein</fullName>
    </recommendedName>
</protein>
<dbReference type="Pfam" id="PF00024">
    <property type="entry name" value="PAN_1"/>
    <property type="match status" value="1"/>
</dbReference>
<keyword evidence="3" id="KW-1185">Reference proteome</keyword>
<evidence type="ECO:0000313" key="2">
    <source>
        <dbReference type="EMBL" id="KAH3831374.1"/>
    </source>
</evidence>